<feature type="compositionally biased region" description="Low complexity" evidence="12">
    <location>
        <begin position="930"/>
        <end position="945"/>
    </location>
</feature>
<keyword evidence="7" id="KW-0472">Membrane</keyword>
<dbReference type="InterPro" id="IPR003598">
    <property type="entry name" value="Ig_sub2"/>
</dbReference>
<evidence type="ECO:0000259" key="14">
    <source>
        <dbReference type="PROSITE" id="PS51132"/>
    </source>
</evidence>
<dbReference type="Pfam" id="PF16858">
    <property type="entry name" value="CNDH2_C"/>
    <property type="match status" value="1"/>
</dbReference>
<evidence type="ECO:0000256" key="6">
    <source>
        <dbReference type="ARBA" id="ARBA00022737"/>
    </source>
</evidence>
<sequence length="1517" mass="173267">MVTLQDISIKLMKPAKDLADWKFPLSQILEEYYALLEEPCNINFGEAALVLQNSTNVYVRRIERLLNETEVLKQTFFNYEEEEIKKSMCKEKKILKKAYIDFKNFVIIDLEKDIGKHINKKHHFQEKKIKLLSHRFTQLENGVTQLCIPIQVYDVLGEVIGKKYDFRCNQSINTNGMLIDELTPYDFTCILDSYEGKNSLNSYSEPKTSDIRTSEYYTSTSLNDNESIHDELENEQNFSSMENDLSINELQIGKENVINNNCESSFANNSNLKQTITKKNESKKQDTEQSIIQDHNDEKISIHNFKEMNQIKKQSQTEDSIQVNQIKKDNQNNIKHIQFETNDQIKHNKEIDIFKENEIFELNDLDNIRWKEELPNTWKRGNQTTKMSICSVNDINECDWKPMPLIQGIKHVFCDNSSILKLPDYISFLETKFGSKKRKFTSKLCERECLTKLVLRETKLLTKKNTTLQMKQKFKHLQKQEIEDFMKNFDECLNGTERENVNFRYETVTNATDLLDFRTFQNQNNSIENNTENITSRSSSPTDNVLHSIIYQNSLDTSVKSPDSSNNWCETSISDINLSYSLPDYQTLIEHKMKEIFEESNVTTELDQTVAKWHASLQPKLSEVETRPTFRIHDYSSRIIEELQTLEQKTVNFDTIVQDKPAYEVARYFLASLQLIIMEKKTSMKSTHWILQPWSLLFLILIQFLVQFLTSIYLYTYVAHVETNVLIMQKQDFLESEKLIRRKRSSALPVTEDNKVSDTSRIWQEKDTLKESKKVTSSPIAKSASSPITPVGHDWVWLNADTRVQLDAIENFCRSSMKYCPPGLPGAPGSPGAPGEPGISGLQGPKGSSGLTGPPGPRGPKGDIGPSGFDGRDGIPGEPGLDGIPGRSGLDGLPGINGKPGLNGSPGRPGRNGTDGRPGQMGPQGPPGPRGEMGPPGRPGLPGQDGKPGITAWKVNMNNYNTDDLLIPPSILDDRMLPVTLNSTGLISVYEGTNLRLKCAASGKPEPVVQWFRSDGIIIPIGSWHVTSIIGHTFNISVVNREHMGEYTCVADNGVPPRAFKKFKLQVKFSPFIRIRNQMIHVRSQSIAVLECEVEAFPEPITYWEREDGRRLKMSDKYRFEIHDRKDMYKLKMRLKITKITSVDHGTYYCVVKNDVDTTKGSFIVNDDIKNMEKSKIGKQQYITYGKPAPQHVDLEELCAPHETCAACPVLRCTFTDIAEYLNIQPLKNVTFSGLPPRLADGIIEAVGKPVLKGTMDDHYGSWMHDTFKSDIYPEKLWVTRKNETSFIFEYKSKDHFKNASSYSIALPYPFQGNGHVVYNRSFFYNPINRSSIFRFNLHSISDQVCDKEFSRCELHLPGLLVNTKNYLYTPNHNFNYVDFNVDENGLWVIYGLPSNNTVVIKMDATNMNIQHAWNISIDNHKFGEMFIAGGVLYAVHSVTEETMKIRLAFDLYKNITIPVHLSFTNPYHKTTAVSYNHKTKELYTWNKGNQLAYPIKYQGFTNATIKEDMRGAEIGI</sequence>
<evidence type="ECO:0000313" key="15">
    <source>
        <dbReference type="EnsemblMetazoa" id="XP_026298732"/>
    </source>
</evidence>
<evidence type="ECO:0000313" key="16">
    <source>
        <dbReference type="Proteomes" id="UP000005203"/>
    </source>
</evidence>
<dbReference type="Pfam" id="PF13927">
    <property type="entry name" value="Ig_3"/>
    <property type="match status" value="1"/>
</dbReference>
<evidence type="ECO:0000256" key="10">
    <source>
        <dbReference type="ARBA" id="ARBA00023319"/>
    </source>
</evidence>
<evidence type="ECO:0000256" key="3">
    <source>
        <dbReference type="ARBA" id="ARBA00022475"/>
    </source>
</evidence>
<keyword evidence="6" id="KW-0677">Repeat</keyword>
<dbReference type="Gene3D" id="2.60.40.10">
    <property type="entry name" value="Immunoglobulins"/>
    <property type="match status" value="2"/>
</dbReference>
<evidence type="ECO:0000259" key="13">
    <source>
        <dbReference type="PROSITE" id="PS50835"/>
    </source>
</evidence>
<name>A0A7M7MNQ0_APIME</name>
<protein>
    <submittedName>
        <fullName evidence="17">Uncharacterized protein LOC725563</fullName>
    </submittedName>
</protein>
<dbReference type="Proteomes" id="UP000005203">
    <property type="component" value="Linkage group LG9"/>
</dbReference>
<dbReference type="Pfam" id="PF07679">
    <property type="entry name" value="I-set"/>
    <property type="match status" value="1"/>
</dbReference>
<evidence type="ECO:0000256" key="12">
    <source>
        <dbReference type="SAM" id="MobiDB-lite"/>
    </source>
</evidence>
<dbReference type="Pfam" id="PF01391">
    <property type="entry name" value="Collagen"/>
    <property type="match status" value="2"/>
</dbReference>
<dbReference type="PANTHER" id="PTHR23192">
    <property type="entry name" value="OLFACTOMEDIN-RELATED"/>
    <property type="match status" value="1"/>
</dbReference>
<evidence type="ECO:0000256" key="9">
    <source>
        <dbReference type="ARBA" id="ARBA00023180"/>
    </source>
</evidence>
<dbReference type="SMART" id="SM00409">
    <property type="entry name" value="IG"/>
    <property type="match status" value="2"/>
</dbReference>
<dbReference type="PANTHER" id="PTHR23192:SF85">
    <property type="entry name" value="GLIOMEDIN"/>
    <property type="match status" value="1"/>
</dbReference>
<evidence type="ECO:0000313" key="17">
    <source>
        <dbReference type="RefSeq" id="XP_026298732.1"/>
    </source>
</evidence>
<reference evidence="17" key="2">
    <citation type="submission" date="2025-04" db="UniProtKB">
        <authorList>
            <consortium name="RefSeq"/>
        </authorList>
    </citation>
    <scope>IDENTIFICATION</scope>
    <source>
        <strain evidence="17">DH4</strain>
        <tissue evidence="17">Whole body</tissue>
    </source>
</reference>
<evidence type="ECO:0000256" key="1">
    <source>
        <dbReference type="ARBA" id="ARBA00004236"/>
    </source>
</evidence>
<dbReference type="Pfam" id="PF02191">
    <property type="entry name" value="OLF"/>
    <property type="match status" value="1"/>
</dbReference>
<dbReference type="SMART" id="SM00408">
    <property type="entry name" value="IGc2"/>
    <property type="match status" value="2"/>
</dbReference>
<keyword evidence="3" id="KW-1003">Cell membrane</keyword>
<dbReference type="GO" id="GO:0005886">
    <property type="term" value="C:plasma membrane"/>
    <property type="evidence" value="ECO:0007669"/>
    <property type="project" value="UniProtKB-SubCell"/>
</dbReference>
<dbReference type="EnsemblMetazoa" id="XM_026442947">
    <property type="protein sequence ID" value="XP_026298732"/>
    <property type="gene ID" value="LOC725563"/>
</dbReference>
<evidence type="ECO:0000256" key="2">
    <source>
        <dbReference type="ARBA" id="ARBA00004613"/>
    </source>
</evidence>
<dbReference type="InterPro" id="IPR013098">
    <property type="entry name" value="Ig_I-set"/>
</dbReference>
<accession>A0A7M7MNQ0</accession>
<evidence type="ECO:0000256" key="11">
    <source>
        <dbReference type="PROSITE-ProRule" id="PRU00446"/>
    </source>
</evidence>
<reference evidence="15" key="1">
    <citation type="submission" date="2021-01" db="UniProtKB">
        <authorList>
            <consortium name="EnsemblMetazoa"/>
        </authorList>
    </citation>
    <scope>IDENTIFICATION</scope>
    <source>
        <strain evidence="15">DH4</strain>
    </source>
</reference>
<dbReference type="InterPro" id="IPR003112">
    <property type="entry name" value="Olfac-like_dom"/>
</dbReference>
<proteinExistence type="predicted"/>
<dbReference type="InterPro" id="IPR031737">
    <property type="entry name" value="CNDH2_C"/>
</dbReference>
<dbReference type="RefSeq" id="XP_026298732.1">
    <property type="nucleotide sequence ID" value="XM_026442947.1"/>
</dbReference>
<gene>
    <name evidence="17" type="primary">LOC725563</name>
</gene>
<keyword evidence="9" id="KW-0325">Glycoprotein</keyword>
<comment type="caution">
    <text evidence="11">Lacks conserved residue(s) required for the propagation of feature annotation.</text>
</comment>
<keyword evidence="8" id="KW-1015">Disulfide bond</keyword>
<dbReference type="PROSITE" id="PS51132">
    <property type="entry name" value="OLF"/>
    <property type="match status" value="1"/>
</dbReference>
<evidence type="ECO:0000256" key="7">
    <source>
        <dbReference type="ARBA" id="ARBA00023136"/>
    </source>
</evidence>
<keyword evidence="4" id="KW-0964">Secreted</keyword>
<dbReference type="GO" id="GO:0005615">
    <property type="term" value="C:extracellular space"/>
    <property type="evidence" value="ECO:0007669"/>
    <property type="project" value="TreeGrafter"/>
</dbReference>
<dbReference type="InterPro" id="IPR013783">
    <property type="entry name" value="Ig-like_fold"/>
</dbReference>
<dbReference type="InterPro" id="IPR008160">
    <property type="entry name" value="Collagen"/>
</dbReference>
<dbReference type="InterPro" id="IPR036179">
    <property type="entry name" value="Ig-like_dom_sf"/>
</dbReference>
<feature type="domain" description="Olfactomedin-like" evidence="14">
    <location>
        <begin position="1240"/>
        <end position="1500"/>
    </location>
</feature>
<evidence type="ECO:0000256" key="5">
    <source>
        <dbReference type="ARBA" id="ARBA00022729"/>
    </source>
</evidence>
<dbReference type="OrthoDB" id="8626508at2759"/>
<feature type="region of interest" description="Disordered" evidence="12">
    <location>
        <begin position="824"/>
        <end position="952"/>
    </location>
</feature>
<dbReference type="PROSITE" id="PS50835">
    <property type="entry name" value="IG_LIKE"/>
    <property type="match status" value="2"/>
</dbReference>
<keyword evidence="10" id="KW-0393">Immunoglobulin domain</keyword>
<dbReference type="InterPro" id="IPR050605">
    <property type="entry name" value="Olfactomedin-like_domain"/>
</dbReference>
<dbReference type="Gene3D" id="1.20.5.320">
    <property type="entry name" value="6-Phosphogluconate Dehydrogenase, domain 3"/>
    <property type="match status" value="1"/>
</dbReference>
<keyword evidence="5" id="KW-0732">Signal</keyword>
<evidence type="ECO:0000256" key="8">
    <source>
        <dbReference type="ARBA" id="ARBA00023157"/>
    </source>
</evidence>
<comment type="subcellular location">
    <subcellularLocation>
        <location evidence="1">Cell membrane</location>
    </subcellularLocation>
    <subcellularLocation>
        <location evidence="2">Secreted</location>
    </subcellularLocation>
</comment>
<dbReference type="SMART" id="SM00284">
    <property type="entry name" value="OLF"/>
    <property type="match status" value="1"/>
</dbReference>
<accession>A0A8B8H409</accession>
<dbReference type="FunFam" id="2.60.40.10:FF:000328">
    <property type="entry name" value="CLUMA_CG000981, isoform A"/>
    <property type="match status" value="1"/>
</dbReference>
<evidence type="ECO:0000256" key="4">
    <source>
        <dbReference type="ARBA" id="ARBA00022525"/>
    </source>
</evidence>
<dbReference type="SUPFAM" id="SSF48726">
    <property type="entry name" value="Immunoglobulin"/>
    <property type="match status" value="2"/>
</dbReference>
<dbReference type="InterPro" id="IPR007110">
    <property type="entry name" value="Ig-like_dom"/>
</dbReference>
<keyword evidence="16" id="KW-1185">Reference proteome</keyword>
<dbReference type="GO" id="GO:0007165">
    <property type="term" value="P:signal transduction"/>
    <property type="evidence" value="ECO:0007669"/>
    <property type="project" value="TreeGrafter"/>
</dbReference>
<dbReference type="GeneID" id="725563"/>
<feature type="domain" description="Ig-like" evidence="13">
    <location>
        <begin position="978"/>
        <end position="1070"/>
    </location>
</feature>
<organism evidence="15">
    <name type="scientific">Apis mellifera</name>
    <name type="common">Honeybee</name>
    <dbReference type="NCBI Taxonomy" id="7460"/>
    <lineage>
        <taxon>Eukaryota</taxon>
        <taxon>Metazoa</taxon>
        <taxon>Ecdysozoa</taxon>
        <taxon>Arthropoda</taxon>
        <taxon>Hexapoda</taxon>
        <taxon>Insecta</taxon>
        <taxon>Pterygota</taxon>
        <taxon>Neoptera</taxon>
        <taxon>Endopterygota</taxon>
        <taxon>Hymenoptera</taxon>
        <taxon>Apocrita</taxon>
        <taxon>Aculeata</taxon>
        <taxon>Apoidea</taxon>
        <taxon>Anthophila</taxon>
        <taxon>Apidae</taxon>
        <taxon>Apis</taxon>
    </lineage>
</organism>
<dbReference type="InterPro" id="IPR003599">
    <property type="entry name" value="Ig_sub"/>
</dbReference>
<dbReference type="KEGG" id="ame:725563"/>
<feature type="domain" description="Ig-like" evidence="13">
    <location>
        <begin position="1071"/>
        <end position="1166"/>
    </location>
</feature>